<dbReference type="InterPro" id="IPR050116">
    <property type="entry name" value="DNA_polymerase-Y"/>
</dbReference>
<protein>
    <submittedName>
        <fullName evidence="4">Type VI secretion protein ImpB</fullName>
    </submittedName>
</protein>
<dbReference type="InterPro" id="IPR043502">
    <property type="entry name" value="DNA/RNA_pol_sf"/>
</dbReference>
<dbReference type="OrthoDB" id="9808813at2"/>
<dbReference type="AlphaFoldDB" id="A0A2M9HJ91"/>
<gene>
    <name evidence="4" type="ORF">CSQ86_07195</name>
</gene>
<dbReference type="SUPFAM" id="SSF56672">
    <property type="entry name" value="DNA/RNA polymerases"/>
    <property type="match status" value="1"/>
</dbReference>
<organism evidence="4 5">
    <name type="scientific">Bifidobacterium felsineum</name>
    <dbReference type="NCBI Taxonomy" id="2045440"/>
    <lineage>
        <taxon>Bacteria</taxon>
        <taxon>Bacillati</taxon>
        <taxon>Actinomycetota</taxon>
        <taxon>Actinomycetes</taxon>
        <taxon>Bifidobacteriales</taxon>
        <taxon>Bifidobacteriaceae</taxon>
        <taxon>Bifidobacterium</taxon>
    </lineage>
</organism>
<dbReference type="Pfam" id="PF00817">
    <property type="entry name" value="IMS"/>
    <property type="match status" value="1"/>
</dbReference>
<dbReference type="GO" id="GO:0009432">
    <property type="term" value="P:SOS response"/>
    <property type="evidence" value="ECO:0007669"/>
    <property type="project" value="TreeGrafter"/>
</dbReference>
<dbReference type="EMBL" id="PEBJ01000003">
    <property type="protein sequence ID" value="PJM76879.1"/>
    <property type="molecule type" value="Genomic_DNA"/>
</dbReference>
<feature type="domain" description="UmuC" evidence="3">
    <location>
        <begin position="15"/>
        <end position="243"/>
    </location>
</feature>
<proteinExistence type="inferred from homology"/>
<dbReference type="GO" id="GO:0042276">
    <property type="term" value="P:error-prone translesion synthesis"/>
    <property type="evidence" value="ECO:0007669"/>
    <property type="project" value="TreeGrafter"/>
</dbReference>
<evidence type="ECO:0000259" key="3">
    <source>
        <dbReference type="PROSITE" id="PS50173"/>
    </source>
</evidence>
<dbReference type="InterPro" id="IPR043128">
    <property type="entry name" value="Rev_trsase/Diguanyl_cyclase"/>
</dbReference>
<dbReference type="InterPro" id="IPR001126">
    <property type="entry name" value="UmuC"/>
</dbReference>
<keyword evidence="5" id="KW-1185">Reference proteome</keyword>
<dbReference type="Gene3D" id="1.10.150.20">
    <property type="entry name" value="5' to 3' exonuclease, C-terminal subdomain"/>
    <property type="match status" value="1"/>
</dbReference>
<comment type="similarity">
    <text evidence="1">Belongs to the DNA polymerase type-Y family.</text>
</comment>
<dbReference type="GO" id="GO:0003887">
    <property type="term" value="F:DNA-directed DNA polymerase activity"/>
    <property type="evidence" value="ECO:0007669"/>
    <property type="project" value="TreeGrafter"/>
</dbReference>
<reference evidence="5" key="1">
    <citation type="submission" date="2017-10" db="EMBL/GenBank/DDBJ databases">
        <title>Draft genome sequences of strains TRE 1, TRE 9, TRE H and TRI 7, isolated from tamarins, belonging to four potential novel Bifidobacterium species.</title>
        <authorList>
            <person name="Mattarelli P."/>
            <person name="Modesto M."/>
            <person name="Puglisi E."/>
            <person name="Morelli L."/>
            <person name="Bonetti A."/>
            <person name="Spezio C."/>
            <person name="Sandri C."/>
        </authorList>
    </citation>
    <scope>NUCLEOTIDE SEQUENCE [LARGE SCALE GENOMIC DNA]</scope>
    <source>
        <strain evidence="5">TREH</strain>
    </source>
</reference>
<evidence type="ECO:0000313" key="5">
    <source>
        <dbReference type="Proteomes" id="UP000229239"/>
    </source>
</evidence>
<comment type="function">
    <text evidence="2">Poorly processive, error-prone DNA polymerase involved in untargeted mutagenesis. Copies undamaged DNA at stalled replication forks, which arise in vivo from mismatched or misaligned primer ends. These misaligned primers can be extended by PolIV. Exhibits no 3'-5' exonuclease (proofreading) activity. May be involved in translesional synthesis, in conjunction with the beta clamp from PolIII.</text>
</comment>
<dbReference type="Gene3D" id="3.30.70.270">
    <property type="match status" value="1"/>
</dbReference>
<comment type="caution">
    <text evidence="4">The sequence shown here is derived from an EMBL/GenBank/DDBJ whole genome shotgun (WGS) entry which is preliminary data.</text>
</comment>
<dbReference type="GO" id="GO:0006281">
    <property type="term" value="P:DNA repair"/>
    <property type="evidence" value="ECO:0007669"/>
    <property type="project" value="InterPro"/>
</dbReference>
<dbReference type="Proteomes" id="UP000229239">
    <property type="component" value="Unassembled WGS sequence"/>
</dbReference>
<evidence type="ECO:0000256" key="1">
    <source>
        <dbReference type="ARBA" id="ARBA00010945"/>
    </source>
</evidence>
<dbReference type="PANTHER" id="PTHR11076">
    <property type="entry name" value="DNA REPAIR POLYMERASE UMUC / TRANSFERASE FAMILY MEMBER"/>
    <property type="match status" value="1"/>
</dbReference>
<dbReference type="PROSITE" id="PS50173">
    <property type="entry name" value="UMUC"/>
    <property type="match status" value="1"/>
</dbReference>
<dbReference type="GO" id="GO:0005829">
    <property type="term" value="C:cytosol"/>
    <property type="evidence" value="ECO:0007669"/>
    <property type="project" value="TreeGrafter"/>
</dbReference>
<accession>A0A2M9HJ91</accession>
<name>A0A2M9HJ91_9BIFI</name>
<dbReference type="PANTHER" id="PTHR11076:SF35">
    <property type="entry name" value="DNA REPAIR PROTEIN HOMOLOG YOBH"/>
    <property type="match status" value="1"/>
</dbReference>
<evidence type="ECO:0000256" key="2">
    <source>
        <dbReference type="ARBA" id="ARBA00025589"/>
    </source>
</evidence>
<evidence type="ECO:0000313" key="4">
    <source>
        <dbReference type="EMBL" id="PJM76879.1"/>
    </source>
</evidence>
<sequence length="549" mass="60542">MEGGVGMGARHDHIYLAIDLKSFYASVECAARRLDPLTTHLVVADETRTDKTICLAVSPSLKAYGIPGRPRLFEAKQRLAQVNMERAVHAPGGRLVGESYRARELAADPRLKATMLIAPPRMAHYMEVSGRIYGIYLKYAAPEDIHVYSIDEVFIDATPYLRALRMTPHEMARSIVRDILAETGITATAGIGTNMYLAKVAMDIVAKHMPADGDGVRVAELDEMSYRRLLWNHRPLKDFWRVGRGYARKLEKIGLLTMGDIARCSIGRASDYYNEDLLYRMFGVNAELLIDHAWGWEPCTIADIKAYEPEAHSTSIGQVLTGPAVFRTAQLITKEMADALALDLVGKGVKTNRLTLVVGYDIGSLDARKLDDCEDSVMRALASRAAKEYKGPVAYDHYGRKVPKPAVGSIGLEDYTASAEHIRKAMALLFERIANPLLLVRRITVIADDIATPTELAAGKRYEQLDLFEQTGPGLETNAEPGQCREVDTVMPVQVGADADDRTERGGTIEQTLLDIKQRFGKNAVVKAMNMEKGATGIERNGQIGGHRA</sequence>